<dbReference type="EMBL" id="JAXIVS010000024">
    <property type="protein sequence ID" value="MDY7232867.1"/>
    <property type="molecule type" value="Genomic_DNA"/>
</dbReference>
<feature type="transmembrane region" description="Helical" evidence="1">
    <location>
        <begin position="30"/>
        <end position="48"/>
    </location>
</feature>
<keyword evidence="1" id="KW-0472">Membrane</keyword>
<keyword evidence="3" id="KW-1185">Reference proteome</keyword>
<dbReference type="Pfam" id="PF14559">
    <property type="entry name" value="TPR_19"/>
    <property type="match status" value="1"/>
</dbReference>
<dbReference type="SUPFAM" id="SSF48452">
    <property type="entry name" value="TPR-like"/>
    <property type="match status" value="1"/>
</dbReference>
<reference evidence="2 3" key="1">
    <citation type="submission" date="2023-12" db="EMBL/GenBank/DDBJ databases">
        <title>the genome sequence of Hyalangium sp. s54d21.</title>
        <authorList>
            <person name="Zhang X."/>
        </authorList>
    </citation>
    <scope>NUCLEOTIDE SEQUENCE [LARGE SCALE GENOMIC DNA]</scope>
    <source>
        <strain evidence="3">s54d21</strain>
    </source>
</reference>
<protein>
    <submittedName>
        <fullName evidence="2">Tetratricopeptide repeat protein</fullName>
    </submittedName>
</protein>
<dbReference type="InterPro" id="IPR011990">
    <property type="entry name" value="TPR-like_helical_dom_sf"/>
</dbReference>
<sequence>MYNLLISLGVGILVALGVRAAGFSIWAGLIPGTLAFIITFILLARWVAKRIQLLMDSVQKEFQGQPANQKEALQRVERAVKTLEQGLIYDKWQIMVGPEIHAQIGMLKYMAKDLDGAKVHFAKASTRNYMAKAMEGALHYQRKDMAAMQASFEAAVKTGKKESIVWAVYAWCLLQLKEKDKALQVLARATQTNPSDEKLKASLTQLQNDKRLKMKPYEPTWWQFGLEAPPAPTMGGGGGGGRRVQFINRR</sequence>
<dbReference type="RefSeq" id="WP_321551581.1">
    <property type="nucleotide sequence ID" value="NZ_JAXIVS010000024.1"/>
</dbReference>
<evidence type="ECO:0000256" key="1">
    <source>
        <dbReference type="SAM" id="Phobius"/>
    </source>
</evidence>
<proteinExistence type="predicted"/>
<keyword evidence="1" id="KW-1133">Transmembrane helix</keyword>
<name>A0ABU5HI85_9BACT</name>
<gene>
    <name evidence="2" type="ORF">SYV04_41160</name>
</gene>
<dbReference type="Proteomes" id="UP001291309">
    <property type="component" value="Unassembled WGS sequence"/>
</dbReference>
<evidence type="ECO:0000313" key="3">
    <source>
        <dbReference type="Proteomes" id="UP001291309"/>
    </source>
</evidence>
<evidence type="ECO:0000313" key="2">
    <source>
        <dbReference type="EMBL" id="MDY7232867.1"/>
    </source>
</evidence>
<organism evidence="2 3">
    <name type="scientific">Hyalangium rubrum</name>
    <dbReference type="NCBI Taxonomy" id="3103134"/>
    <lineage>
        <taxon>Bacteria</taxon>
        <taxon>Pseudomonadati</taxon>
        <taxon>Myxococcota</taxon>
        <taxon>Myxococcia</taxon>
        <taxon>Myxococcales</taxon>
        <taxon>Cystobacterineae</taxon>
        <taxon>Archangiaceae</taxon>
        <taxon>Hyalangium</taxon>
    </lineage>
</organism>
<comment type="caution">
    <text evidence="2">The sequence shown here is derived from an EMBL/GenBank/DDBJ whole genome shotgun (WGS) entry which is preliminary data.</text>
</comment>
<dbReference type="Gene3D" id="1.25.40.10">
    <property type="entry name" value="Tetratricopeptide repeat domain"/>
    <property type="match status" value="1"/>
</dbReference>
<keyword evidence="1" id="KW-0812">Transmembrane</keyword>
<accession>A0ABU5HI85</accession>